<dbReference type="CDD" id="cd12827">
    <property type="entry name" value="EcCorA_ZntB-like_u2"/>
    <property type="match status" value="1"/>
</dbReference>
<keyword evidence="5 6" id="KW-0472">Membrane</keyword>
<keyword evidence="4 6" id="KW-1133">Transmembrane helix</keyword>
<name>A0A0R1HSD7_9LACO</name>
<dbReference type="InterPro" id="IPR002523">
    <property type="entry name" value="MgTranspt_CorA/ZnTranspt_ZntB"/>
</dbReference>
<dbReference type="PANTHER" id="PTHR47891">
    <property type="entry name" value="TRANSPORTER-RELATED"/>
    <property type="match status" value="1"/>
</dbReference>
<dbReference type="InterPro" id="IPR045863">
    <property type="entry name" value="CorA_TM1_TM2"/>
</dbReference>
<dbReference type="InterPro" id="IPR045861">
    <property type="entry name" value="CorA_cytoplasmic_dom"/>
</dbReference>
<evidence type="ECO:0000256" key="5">
    <source>
        <dbReference type="ARBA" id="ARBA00023136"/>
    </source>
</evidence>
<evidence type="ECO:0000256" key="2">
    <source>
        <dbReference type="ARBA" id="ARBA00009765"/>
    </source>
</evidence>
<dbReference type="Gene3D" id="3.30.460.20">
    <property type="entry name" value="CorA soluble domain-like"/>
    <property type="match status" value="1"/>
</dbReference>
<protein>
    <submittedName>
        <fullName evidence="7">Mg2+ and Co2+ transport protein</fullName>
    </submittedName>
</protein>
<evidence type="ECO:0000256" key="3">
    <source>
        <dbReference type="ARBA" id="ARBA00022692"/>
    </source>
</evidence>
<dbReference type="Pfam" id="PF01544">
    <property type="entry name" value="CorA"/>
    <property type="match status" value="1"/>
</dbReference>
<reference evidence="7 8" key="1">
    <citation type="journal article" date="2015" name="Genome Announc.">
        <title>Expanding the biotechnology potential of lactobacilli through comparative genomics of 213 strains and associated genera.</title>
        <authorList>
            <person name="Sun Z."/>
            <person name="Harris H.M."/>
            <person name="McCann A."/>
            <person name="Guo C."/>
            <person name="Argimon S."/>
            <person name="Zhang W."/>
            <person name="Yang X."/>
            <person name="Jeffery I.B."/>
            <person name="Cooney J.C."/>
            <person name="Kagawa T.F."/>
            <person name="Liu W."/>
            <person name="Song Y."/>
            <person name="Salvetti E."/>
            <person name="Wrobel A."/>
            <person name="Rasinkangas P."/>
            <person name="Parkhill J."/>
            <person name="Rea M.C."/>
            <person name="O'Sullivan O."/>
            <person name="Ritari J."/>
            <person name="Douillard F.P."/>
            <person name="Paul Ross R."/>
            <person name="Yang R."/>
            <person name="Briner A.E."/>
            <person name="Felis G.E."/>
            <person name="de Vos W.M."/>
            <person name="Barrangou R."/>
            <person name="Klaenhammer T.R."/>
            <person name="Caufield P.W."/>
            <person name="Cui Y."/>
            <person name="Zhang H."/>
            <person name="O'Toole P.W."/>
        </authorList>
    </citation>
    <scope>NUCLEOTIDE SEQUENCE [LARGE SCALE GENOMIC DNA]</scope>
    <source>
        <strain evidence="7 8">DSM 15638</strain>
    </source>
</reference>
<dbReference type="SUPFAM" id="SSF144083">
    <property type="entry name" value="Magnesium transport protein CorA, transmembrane region"/>
    <property type="match status" value="1"/>
</dbReference>
<organism evidence="7 8">
    <name type="scientific">Dellaglioa algida DSM 15638</name>
    <dbReference type="NCBI Taxonomy" id="1423719"/>
    <lineage>
        <taxon>Bacteria</taxon>
        <taxon>Bacillati</taxon>
        <taxon>Bacillota</taxon>
        <taxon>Bacilli</taxon>
        <taxon>Lactobacillales</taxon>
        <taxon>Lactobacillaceae</taxon>
        <taxon>Dellaglioa</taxon>
    </lineage>
</organism>
<proteinExistence type="inferred from homology"/>
<dbReference type="AlphaFoldDB" id="A0A0R1HSD7"/>
<dbReference type="GO" id="GO:0016020">
    <property type="term" value="C:membrane"/>
    <property type="evidence" value="ECO:0007669"/>
    <property type="project" value="UniProtKB-SubCell"/>
</dbReference>
<feature type="transmembrane region" description="Helical" evidence="6">
    <location>
        <begin position="259"/>
        <end position="279"/>
    </location>
</feature>
<dbReference type="GO" id="GO:0046873">
    <property type="term" value="F:metal ion transmembrane transporter activity"/>
    <property type="evidence" value="ECO:0007669"/>
    <property type="project" value="InterPro"/>
</dbReference>
<dbReference type="EMBL" id="AZDI01000002">
    <property type="protein sequence ID" value="KRK46290.1"/>
    <property type="molecule type" value="Genomic_DNA"/>
</dbReference>
<evidence type="ECO:0000313" key="8">
    <source>
        <dbReference type="Proteomes" id="UP000051450"/>
    </source>
</evidence>
<dbReference type="OrthoDB" id="9803416at2"/>
<evidence type="ECO:0000256" key="6">
    <source>
        <dbReference type="SAM" id="Phobius"/>
    </source>
</evidence>
<dbReference type="PANTHER" id="PTHR47891:SF2">
    <property type="entry name" value="MAGNESIUM AND COBALT TRANSPORTER"/>
    <property type="match status" value="1"/>
</dbReference>
<dbReference type="PATRIC" id="fig|1423719.4.peg.805"/>
<dbReference type="Gene3D" id="1.20.58.340">
    <property type="entry name" value="Magnesium transport protein CorA, transmembrane region"/>
    <property type="match status" value="2"/>
</dbReference>
<dbReference type="GeneID" id="83548438"/>
<keyword evidence="8" id="KW-1185">Reference proteome</keyword>
<dbReference type="Proteomes" id="UP000051450">
    <property type="component" value="Unassembled WGS sequence"/>
</dbReference>
<dbReference type="RefSeq" id="WP_057973862.1">
    <property type="nucleotide sequence ID" value="NZ_AZDI01000002.1"/>
</dbReference>
<comment type="similarity">
    <text evidence="2">Belongs to the CorA metal ion transporter (MIT) (TC 1.A.35) family.</text>
</comment>
<keyword evidence="3 6" id="KW-0812">Transmembrane</keyword>
<evidence type="ECO:0000256" key="1">
    <source>
        <dbReference type="ARBA" id="ARBA00004141"/>
    </source>
</evidence>
<evidence type="ECO:0000313" key="7">
    <source>
        <dbReference type="EMBL" id="KRK46290.1"/>
    </source>
</evidence>
<comment type="caution">
    <text evidence="7">The sequence shown here is derived from an EMBL/GenBank/DDBJ whole genome shotgun (WGS) entry which is preliminary data.</text>
</comment>
<dbReference type="STRING" id="1423719.FC66_GL000793"/>
<comment type="subcellular location">
    <subcellularLocation>
        <location evidence="1">Membrane</location>
        <topology evidence="1">Multi-pass membrane protein</topology>
    </subcellularLocation>
</comment>
<evidence type="ECO:0000256" key="4">
    <source>
        <dbReference type="ARBA" id="ARBA00022989"/>
    </source>
</evidence>
<accession>A0A0R1HSD7</accession>
<dbReference type="SUPFAM" id="SSF143865">
    <property type="entry name" value="CorA soluble domain-like"/>
    <property type="match status" value="1"/>
</dbReference>
<feature type="transmembrane region" description="Helical" evidence="6">
    <location>
        <begin position="291"/>
        <end position="310"/>
    </location>
</feature>
<sequence length="316" mass="36086">MIEYYASTETGKIEKITEYGDLCWINVTAPSVDEVDELVGKYAIPRDYITAVLDDQENSRTEGLSQNAVPDLVLMQYPHRIRNSLGYLEYQTFPFSIILAGDAIITVSNSTPDFINDFISDSPVHKIKTTTPDQFTLKLLWYLSQNFVFALNTIIQETENLEKSLAKATKNEQYYQMMSMQKSLVYFDAALKKNNPVLQSMADSNEHFKQKKIDDLLTDVLIENQQAETMTMIQTKILDNYGEMVSSVISNNLNIIMKVLTSMTIILTIPTIIGGMYGMNVPLPGVNMPFSFWWLQLLTLIICLLTAYYLKKNDYF</sequence>
<dbReference type="InterPro" id="IPR047199">
    <property type="entry name" value="CorA-like"/>
</dbReference>
<gene>
    <name evidence="7" type="ORF">FC66_GL000793</name>
</gene>